<dbReference type="AlphaFoldDB" id="A0A9Y1FM58"/>
<proteinExistence type="predicted"/>
<organism evidence="2">
    <name type="scientific">Candidatus Heimdallarchaeum aukensis</name>
    <dbReference type="NCBI Taxonomy" id="2876573"/>
    <lineage>
        <taxon>Archaea</taxon>
        <taxon>Promethearchaeati</taxon>
        <taxon>Candidatus Heimdallarchaeota</taxon>
        <taxon>Candidatus Heimdallarchaeia (ex Rinke et al. 2021) (nom. nud.)</taxon>
        <taxon>Candidatus Heimdallarchaeales</taxon>
        <taxon>Candidatus Heimdallarchaeaceae</taxon>
        <taxon>Candidatus Heimdallarchaeum</taxon>
    </lineage>
</organism>
<name>A0A9Y1FM58_9ARCH</name>
<evidence type="ECO:0000256" key="1">
    <source>
        <dbReference type="SAM" id="Phobius"/>
    </source>
</evidence>
<feature type="transmembrane region" description="Helical" evidence="1">
    <location>
        <begin position="132"/>
        <end position="153"/>
    </location>
</feature>
<feature type="transmembrane region" description="Helical" evidence="1">
    <location>
        <begin position="7"/>
        <end position="29"/>
    </location>
</feature>
<dbReference type="Proteomes" id="UP001201020">
    <property type="component" value="Chromosome"/>
</dbReference>
<keyword evidence="1" id="KW-0812">Transmembrane</keyword>
<keyword evidence="1" id="KW-1133">Transmembrane helix</keyword>
<reference evidence="2" key="1">
    <citation type="journal article" date="2022" name="Nat. Microbiol.">
        <title>Unique mobile elements and scalable gene flow at the prokaryote-eukaryote boundary revealed by circularized Asgard archaea genomes.</title>
        <authorList>
            <person name="Wu F."/>
            <person name="Speth D.R."/>
            <person name="Philosof A."/>
            <person name="Cremiere A."/>
            <person name="Narayanan A."/>
            <person name="Barco R.A."/>
            <person name="Connon S.A."/>
            <person name="Amend J.P."/>
            <person name="Antoshechkin I.A."/>
            <person name="Orphan V.J."/>
        </authorList>
    </citation>
    <scope>NUCLEOTIDE SEQUENCE</scope>
    <source>
        <strain evidence="2">PM71</strain>
    </source>
</reference>
<gene>
    <name evidence="2" type="ORF">K9W45_04405</name>
</gene>
<dbReference type="EMBL" id="CP084166">
    <property type="protein sequence ID" value="UJG41711.1"/>
    <property type="molecule type" value="Genomic_DNA"/>
</dbReference>
<feature type="transmembrane region" description="Helical" evidence="1">
    <location>
        <begin position="49"/>
        <end position="69"/>
    </location>
</feature>
<accession>A0A9Y1FM58</accession>
<keyword evidence="1" id="KW-0472">Membrane</keyword>
<sequence>MRLSSTLSLISMVIGFLSVLTPACFYLGYGTSPDQVLAMSWIELHESPVLWIYLAVTFIVGAHDIEILQGIDFIRKSNIKILRTILLIIGVLMAFSLELSVNVYYSQGPTFWKESLFFQIPDHELIQEFASIGYFLIRICRLILTIAVILAIFDRYTPTYYRKLALDAREEYTKRYFENK</sequence>
<evidence type="ECO:0000313" key="2">
    <source>
        <dbReference type="EMBL" id="UJG41711.1"/>
    </source>
</evidence>
<protein>
    <submittedName>
        <fullName evidence="2">Uncharacterized protein</fullName>
    </submittedName>
</protein>
<feature type="transmembrane region" description="Helical" evidence="1">
    <location>
        <begin position="81"/>
        <end position="105"/>
    </location>
</feature>